<protein>
    <submittedName>
        <fullName evidence="9">TAFII55 protein conserved region-domain-containing protein</fullName>
    </submittedName>
</protein>
<name>A0A397SH43_9GLOM</name>
<dbReference type="CDD" id="cd08047">
    <property type="entry name" value="TAF7"/>
    <property type="match status" value="1"/>
</dbReference>
<reference evidence="9 10" key="1">
    <citation type="submission" date="2018-06" db="EMBL/GenBank/DDBJ databases">
        <title>Comparative genomics reveals the genomic features of Rhizophagus irregularis, R. cerebriforme, R. diaphanum and Gigaspora rosea, and their symbiotic lifestyle signature.</title>
        <authorList>
            <person name="Morin E."/>
            <person name="San Clemente H."/>
            <person name="Chen E.C.H."/>
            <person name="De La Providencia I."/>
            <person name="Hainaut M."/>
            <person name="Kuo A."/>
            <person name="Kohler A."/>
            <person name="Murat C."/>
            <person name="Tang N."/>
            <person name="Roy S."/>
            <person name="Loubradou J."/>
            <person name="Henrissat B."/>
            <person name="Grigoriev I.V."/>
            <person name="Corradi N."/>
            <person name="Roux C."/>
            <person name="Martin F.M."/>
        </authorList>
    </citation>
    <scope>NUCLEOTIDE SEQUENCE [LARGE SCALE GENOMIC DNA]</scope>
    <source>
        <strain evidence="9 10">DAOM 227022</strain>
    </source>
</reference>
<feature type="region of interest" description="Disordered" evidence="7">
    <location>
        <begin position="1"/>
        <end position="54"/>
    </location>
</feature>
<evidence type="ECO:0000256" key="7">
    <source>
        <dbReference type="SAM" id="MobiDB-lite"/>
    </source>
</evidence>
<evidence type="ECO:0000256" key="3">
    <source>
        <dbReference type="ARBA" id="ARBA00023015"/>
    </source>
</evidence>
<dbReference type="EMBL" id="QKYT01000464">
    <property type="protein sequence ID" value="RIA84872.1"/>
    <property type="molecule type" value="Genomic_DNA"/>
</dbReference>
<evidence type="ECO:0000256" key="1">
    <source>
        <dbReference type="ARBA" id="ARBA00004123"/>
    </source>
</evidence>
<dbReference type="GO" id="GO:0016251">
    <property type="term" value="F:RNA polymerase II general transcription initiation factor activity"/>
    <property type="evidence" value="ECO:0007669"/>
    <property type="project" value="TreeGrafter"/>
</dbReference>
<gene>
    <name evidence="9" type="ORF">C1645_399535</name>
</gene>
<dbReference type="InterPro" id="IPR006751">
    <property type="entry name" value="TAFII55_prot_cons_reg"/>
</dbReference>
<feature type="coiled-coil region" evidence="6">
    <location>
        <begin position="202"/>
        <end position="229"/>
    </location>
</feature>
<dbReference type="Proteomes" id="UP000265703">
    <property type="component" value="Unassembled WGS sequence"/>
</dbReference>
<dbReference type="GO" id="GO:0005669">
    <property type="term" value="C:transcription factor TFIID complex"/>
    <property type="evidence" value="ECO:0007669"/>
    <property type="project" value="InterPro"/>
</dbReference>
<dbReference type="PANTHER" id="PTHR12228">
    <property type="entry name" value="TRANSCRIPTION INITIATION FACTOR TFIID 55 KD SUBUNIT-RELATED"/>
    <property type="match status" value="1"/>
</dbReference>
<sequence>MGRPKDSKKNNSPALTTSATGSSKSSAPLKIKIPRSEALLRDKQKRQIPTSTKKRPIILGKIPEDDDIEEKDIPVEEQFILRLMVPEDVKQKFREKVKNGKFTDDIGIVFKDPRRAIFTFENQKYRARLVDLPCIIEAQKTFNKIQYYKVADICQMLIVESQIQEDEQIFTENPKSSNVDEFEWPDGLTPPLKNIRKRRFRKRISAKKIEDIEKEVEKLLHEDSLAEEVKLGTYF</sequence>
<evidence type="ECO:0000313" key="9">
    <source>
        <dbReference type="EMBL" id="RIA84872.1"/>
    </source>
</evidence>
<proteinExistence type="inferred from homology"/>
<organism evidence="9 10">
    <name type="scientific">Glomus cerebriforme</name>
    <dbReference type="NCBI Taxonomy" id="658196"/>
    <lineage>
        <taxon>Eukaryota</taxon>
        <taxon>Fungi</taxon>
        <taxon>Fungi incertae sedis</taxon>
        <taxon>Mucoromycota</taxon>
        <taxon>Glomeromycotina</taxon>
        <taxon>Glomeromycetes</taxon>
        <taxon>Glomerales</taxon>
        <taxon>Glomeraceae</taxon>
        <taxon>Glomus</taxon>
    </lineage>
</organism>
<comment type="subcellular location">
    <subcellularLocation>
        <location evidence="1">Nucleus</location>
    </subcellularLocation>
</comment>
<dbReference type="STRING" id="658196.A0A397SH43"/>
<keyword evidence="6" id="KW-0175">Coiled coil</keyword>
<evidence type="ECO:0000259" key="8">
    <source>
        <dbReference type="SMART" id="SM01370"/>
    </source>
</evidence>
<keyword evidence="10" id="KW-1185">Reference proteome</keyword>
<evidence type="ECO:0000256" key="5">
    <source>
        <dbReference type="ARBA" id="ARBA00023242"/>
    </source>
</evidence>
<evidence type="ECO:0000256" key="2">
    <source>
        <dbReference type="ARBA" id="ARBA00009368"/>
    </source>
</evidence>
<keyword evidence="3" id="KW-0805">Transcription regulation</keyword>
<dbReference type="SMART" id="SM01370">
    <property type="entry name" value="TAFII55_N"/>
    <property type="match status" value="1"/>
</dbReference>
<dbReference type="GO" id="GO:0051123">
    <property type="term" value="P:RNA polymerase II preinitiation complex assembly"/>
    <property type="evidence" value="ECO:0007669"/>
    <property type="project" value="TreeGrafter"/>
</dbReference>
<accession>A0A397SH43</accession>
<feature type="domain" description="TAFII55 protein conserved region" evidence="8">
    <location>
        <begin position="75"/>
        <end position="228"/>
    </location>
</feature>
<evidence type="ECO:0000313" key="10">
    <source>
        <dbReference type="Proteomes" id="UP000265703"/>
    </source>
</evidence>
<dbReference type="PANTHER" id="PTHR12228:SF0">
    <property type="entry name" value="TATA-BOX BINDING PROTEIN ASSOCIATED FACTOR 7"/>
    <property type="match status" value="1"/>
</dbReference>
<evidence type="ECO:0000256" key="4">
    <source>
        <dbReference type="ARBA" id="ARBA00023163"/>
    </source>
</evidence>
<comment type="similarity">
    <text evidence="2">Belongs to the TAF7 family.</text>
</comment>
<dbReference type="AlphaFoldDB" id="A0A397SH43"/>
<keyword evidence="4" id="KW-0804">Transcription</keyword>
<dbReference type="OrthoDB" id="153872at2759"/>
<keyword evidence="5" id="KW-0539">Nucleus</keyword>
<comment type="caution">
    <text evidence="9">The sequence shown here is derived from an EMBL/GenBank/DDBJ whole genome shotgun (WGS) entry which is preliminary data.</text>
</comment>
<evidence type="ECO:0000256" key="6">
    <source>
        <dbReference type="SAM" id="Coils"/>
    </source>
</evidence>
<dbReference type="Pfam" id="PF04658">
    <property type="entry name" value="TAFII55_N"/>
    <property type="match status" value="1"/>
</dbReference>
<dbReference type="InterPro" id="IPR037817">
    <property type="entry name" value="TAF7"/>
</dbReference>
<feature type="compositionally biased region" description="Low complexity" evidence="7">
    <location>
        <begin position="14"/>
        <end position="27"/>
    </location>
</feature>